<evidence type="ECO:0000256" key="4">
    <source>
        <dbReference type="ARBA" id="ARBA00022692"/>
    </source>
</evidence>
<dbReference type="PROSITE" id="PS52016">
    <property type="entry name" value="TONB_DEPENDENT_REC_3"/>
    <property type="match status" value="1"/>
</dbReference>
<dbReference type="GO" id="GO:0044718">
    <property type="term" value="P:siderophore transmembrane transport"/>
    <property type="evidence" value="ECO:0007669"/>
    <property type="project" value="TreeGrafter"/>
</dbReference>
<evidence type="ECO:0000256" key="8">
    <source>
        <dbReference type="PROSITE-ProRule" id="PRU01360"/>
    </source>
</evidence>
<keyword evidence="7 8" id="KW-0998">Cell outer membrane</keyword>
<dbReference type="Gene3D" id="2.60.40.1120">
    <property type="entry name" value="Carboxypeptidase-like, regulatory domain"/>
    <property type="match status" value="1"/>
</dbReference>
<evidence type="ECO:0000256" key="6">
    <source>
        <dbReference type="ARBA" id="ARBA00023136"/>
    </source>
</evidence>
<dbReference type="InterPro" id="IPR036942">
    <property type="entry name" value="Beta-barrel_TonB_sf"/>
</dbReference>
<dbReference type="SUPFAM" id="SSF56935">
    <property type="entry name" value="Porins"/>
    <property type="match status" value="1"/>
</dbReference>
<dbReference type="Pfam" id="PF13715">
    <property type="entry name" value="CarbopepD_reg_2"/>
    <property type="match status" value="1"/>
</dbReference>
<sequence length="1098" mass="121439">MLFRMICCVPERPGVTKTLRIMKLTALFLLAAFLHVHARSYSQRVTLAMTDAPLEKVFVAIKAQTGYTFFYTEDELRHFSPISIAVSGVALEEALSRCFEHQPYSYTIVDKMVVVREKDPASAPEPGDTTKRGHLIHVTGVVDGDTGQPMSGATVTSQKSKKGVVTDESGEFAIDVAPGDILSFSYVGMETQELRVGTQTRFSVTLLKGNKLIEEVVVEGYGSAKKAQNVVGSITTVSVKDIQEKPVADMMDALQGKIPGLLVLSSSGEPNSQVSLSLNGVGSLSADVTPLIVLDGVPVALSTLLALNPADIESMSVLRDASATSIYGSRAANGVIYVTSKKGQPGRDMVTVSTQYGISKLADTKFYNNFMDSKELTGTWVVQGFQTQAQVDALLQKYPNNTVWYKYYYKNSTPVYQQNVSLSGGTTKTTYFVSGSYFHNEGLAYRSAYDRYTFRANLNTKVEPWLNMGLNLAAGYNYDQTNPFGVNSTNRGLFWLAQPFYTPINPATGKAYPTLIPGWNRYNPNYRADESPNPVNTVQFNPQGYLELNPIKGLILRSTAGMDAFDQRNDSIQLPSYQGSPGNGNVAQSFGRSVHMDFNNTIEYGFKLKNVHDINVLVGQEYIDNKDSYFRGASTGQTDDRLIQLGQGTNNISVASNTAEYAYISYFGRVEYNYNEKYYLNLSARQDESSLFGANKRDATFGSVGVLWQAKKEDFLKSVKWLDDLALRANYGTSGNSAIDNYKALPLVGTSQYDNSTGWSINSPGNPNLTWEKVAQTTIGAQFSLINRLHFDVDVYNKLTTNMLVSVPYPYTTGFSQITSNVASLRNRGINLQADIDVLKTRDLNLTVFGRFSDNQERVTKLFQGLDHWVIPNTGVCWVVGKPVSYFLPIFAGVDPQTGVEQWYNPGANISNTNKDPKNLTTTFNSTGLQQNTGIHRNPPIIGSVGLNGSFKGLYWDVSFSFVLKKYIINNDMYFYDNPTVFTGYNQSKEVLNYWKKPGDVTPFPSLANNEQFTEYIDTKIVQNASFCRMKTATIGYSVPKSILQRTRVIKGIKVYVTGRNLLTFTKYPGADPEVDSNIALGNYPNTKQVVGGLDVIF</sequence>
<name>A0A4R8DRI0_9BACT</name>
<evidence type="ECO:0000313" key="11">
    <source>
        <dbReference type="Proteomes" id="UP000294498"/>
    </source>
</evidence>
<accession>A0A4R8DRI0</accession>
<gene>
    <name evidence="10" type="ORF">EDB95_1841</name>
</gene>
<dbReference type="Proteomes" id="UP000294498">
    <property type="component" value="Unassembled WGS sequence"/>
</dbReference>
<comment type="caution">
    <text evidence="10">The sequence shown here is derived from an EMBL/GenBank/DDBJ whole genome shotgun (WGS) entry which is preliminary data.</text>
</comment>
<organism evidence="10 11">
    <name type="scientific">Dinghuibacter silviterrae</name>
    <dbReference type="NCBI Taxonomy" id="1539049"/>
    <lineage>
        <taxon>Bacteria</taxon>
        <taxon>Pseudomonadati</taxon>
        <taxon>Bacteroidota</taxon>
        <taxon>Chitinophagia</taxon>
        <taxon>Chitinophagales</taxon>
        <taxon>Chitinophagaceae</taxon>
        <taxon>Dinghuibacter</taxon>
    </lineage>
</organism>
<dbReference type="GO" id="GO:0009279">
    <property type="term" value="C:cell outer membrane"/>
    <property type="evidence" value="ECO:0007669"/>
    <property type="project" value="UniProtKB-SubCell"/>
</dbReference>
<dbReference type="EMBL" id="SODV01000001">
    <property type="protein sequence ID" value="TDX00812.1"/>
    <property type="molecule type" value="Genomic_DNA"/>
</dbReference>
<dbReference type="Gene3D" id="2.40.170.20">
    <property type="entry name" value="TonB-dependent receptor, beta-barrel domain"/>
    <property type="match status" value="1"/>
</dbReference>
<dbReference type="InterPro" id="IPR039426">
    <property type="entry name" value="TonB-dep_rcpt-like"/>
</dbReference>
<dbReference type="AlphaFoldDB" id="A0A4R8DRI0"/>
<keyword evidence="11" id="KW-1185">Reference proteome</keyword>
<feature type="domain" description="TonB-dependent receptor plug" evidence="9">
    <location>
        <begin position="227"/>
        <end position="335"/>
    </location>
</feature>
<dbReference type="Gene3D" id="2.170.130.10">
    <property type="entry name" value="TonB-dependent receptor, plug domain"/>
    <property type="match status" value="1"/>
</dbReference>
<evidence type="ECO:0000256" key="2">
    <source>
        <dbReference type="ARBA" id="ARBA00022448"/>
    </source>
</evidence>
<comment type="subcellular location">
    <subcellularLocation>
        <location evidence="1 8">Cell outer membrane</location>
        <topology evidence="1 8">Multi-pass membrane protein</topology>
    </subcellularLocation>
</comment>
<dbReference type="PANTHER" id="PTHR30069">
    <property type="entry name" value="TONB-DEPENDENT OUTER MEMBRANE RECEPTOR"/>
    <property type="match status" value="1"/>
</dbReference>
<keyword evidence="5" id="KW-0732">Signal</keyword>
<keyword evidence="2 8" id="KW-0813">Transport</keyword>
<dbReference type="NCBIfam" id="TIGR04056">
    <property type="entry name" value="OMP_RagA_SusC"/>
    <property type="match status" value="1"/>
</dbReference>
<evidence type="ECO:0000256" key="7">
    <source>
        <dbReference type="ARBA" id="ARBA00023237"/>
    </source>
</evidence>
<evidence type="ECO:0000256" key="1">
    <source>
        <dbReference type="ARBA" id="ARBA00004571"/>
    </source>
</evidence>
<dbReference type="InterPro" id="IPR012910">
    <property type="entry name" value="Plug_dom"/>
</dbReference>
<dbReference type="PANTHER" id="PTHR30069:SF29">
    <property type="entry name" value="HEMOGLOBIN AND HEMOGLOBIN-HAPTOGLOBIN-BINDING PROTEIN 1-RELATED"/>
    <property type="match status" value="1"/>
</dbReference>
<dbReference type="NCBIfam" id="TIGR04057">
    <property type="entry name" value="SusC_RagA_signa"/>
    <property type="match status" value="1"/>
</dbReference>
<proteinExistence type="inferred from homology"/>
<dbReference type="InterPro" id="IPR023997">
    <property type="entry name" value="TonB-dep_OMP_SusC/RagA_CS"/>
</dbReference>
<keyword evidence="6 8" id="KW-0472">Membrane</keyword>
<dbReference type="SUPFAM" id="SSF49464">
    <property type="entry name" value="Carboxypeptidase regulatory domain-like"/>
    <property type="match status" value="1"/>
</dbReference>
<protein>
    <submittedName>
        <fullName evidence="10">TonB-linked SusC/RagA family outer membrane protein</fullName>
    </submittedName>
</protein>
<dbReference type="GO" id="GO:0015344">
    <property type="term" value="F:siderophore uptake transmembrane transporter activity"/>
    <property type="evidence" value="ECO:0007669"/>
    <property type="project" value="TreeGrafter"/>
</dbReference>
<keyword evidence="3 8" id="KW-1134">Transmembrane beta strand</keyword>
<evidence type="ECO:0000256" key="5">
    <source>
        <dbReference type="ARBA" id="ARBA00022729"/>
    </source>
</evidence>
<evidence type="ECO:0000259" key="9">
    <source>
        <dbReference type="Pfam" id="PF07715"/>
    </source>
</evidence>
<comment type="similarity">
    <text evidence="8">Belongs to the TonB-dependent receptor family.</text>
</comment>
<dbReference type="InterPro" id="IPR008969">
    <property type="entry name" value="CarboxyPept-like_regulatory"/>
</dbReference>
<dbReference type="InterPro" id="IPR023996">
    <property type="entry name" value="TonB-dep_OMP_SusC/RagA"/>
</dbReference>
<reference evidence="10 11" key="1">
    <citation type="submission" date="2019-03" db="EMBL/GenBank/DDBJ databases">
        <title>Genomic Encyclopedia of Type Strains, Phase IV (KMG-IV): sequencing the most valuable type-strain genomes for metagenomic binning, comparative biology and taxonomic classification.</title>
        <authorList>
            <person name="Goeker M."/>
        </authorList>
    </citation>
    <scope>NUCLEOTIDE SEQUENCE [LARGE SCALE GENOMIC DNA]</scope>
    <source>
        <strain evidence="10 11">DSM 100059</strain>
    </source>
</reference>
<evidence type="ECO:0000313" key="10">
    <source>
        <dbReference type="EMBL" id="TDX00812.1"/>
    </source>
</evidence>
<dbReference type="Pfam" id="PF07715">
    <property type="entry name" value="Plug"/>
    <property type="match status" value="1"/>
</dbReference>
<dbReference type="InterPro" id="IPR037066">
    <property type="entry name" value="Plug_dom_sf"/>
</dbReference>
<keyword evidence="4 8" id="KW-0812">Transmembrane</keyword>
<dbReference type="OrthoDB" id="9768177at2"/>
<evidence type="ECO:0000256" key="3">
    <source>
        <dbReference type="ARBA" id="ARBA00022452"/>
    </source>
</evidence>